<comment type="caution">
    <text evidence="2">The sequence shown here is derived from an EMBL/GenBank/DDBJ whole genome shotgun (WGS) entry which is preliminary data.</text>
</comment>
<dbReference type="RefSeq" id="WP_004484776.1">
    <property type="nucleotide sequence ID" value="NZ_AHON02000044.1"/>
</dbReference>
<dbReference type="AlphaFoldDB" id="A0A0E2BES9"/>
<organism evidence="2 3">
    <name type="scientific">Leptospira santarosai str. MOR084</name>
    <dbReference type="NCBI Taxonomy" id="1049984"/>
    <lineage>
        <taxon>Bacteria</taxon>
        <taxon>Pseudomonadati</taxon>
        <taxon>Spirochaetota</taxon>
        <taxon>Spirochaetia</taxon>
        <taxon>Leptospirales</taxon>
        <taxon>Leptospiraceae</taxon>
        <taxon>Leptospira</taxon>
    </lineage>
</organism>
<keyword evidence="3" id="KW-1185">Reference proteome</keyword>
<gene>
    <name evidence="2" type="ORF">LEP1GSC179_2434</name>
</gene>
<evidence type="ECO:0000256" key="1">
    <source>
        <dbReference type="SAM" id="MobiDB-lite"/>
    </source>
</evidence>
<evidence type="ECO:0000313" key="2">
    <source>
        <dbReference type="EMBL" id="EKO33729.1"/>
    </source>
</evidence>
<dbReference type="EMBL" id="AHON02000044">
    <property type="protein sequence ID" value="EKO33729.1"/>
    <property type="molecule type" value="Genomic_DNA"/>
</dbReference>
<reference evidence="2" key="1">
    <citation type="submission" date="2012-10" db="EMBL/GenBank/DDBJ databases">
        <authorList>
            <person name="Harkins D.M."/>
            <person name="Durkin A.S."/>
            <person name="Brinkac L.M."/>
            <person name="Haft D.H."/>
            <person name="Selengut J.D."/>
            <person name="Sanka R."/>
            <person name="DePew J."/>
            <person name="Purushe J."/>
            <person name="Matthias M.A."/>
            <person name="Vinetz J.M."/>
            <person name="Sutton G.G."/>
            <person name="Nierman W.C."/>
            <person name="Fouts D.E."/>
        </authorList>
    </citation>
    <scope>NUCLEOTIDE SEQUENCE [LARGE SCALE GENOMIC DNA]</scope>
    <source>
        <strain evidence="2">MOR084</strain>
    </source>
</reference>
<protein>
    <submittedName>
        <fullName evidence="2">Uncharacterized protein</fullName>
    </submittedName>
</protein>
<evidence type="ECO:0000313" key="3">
    <source>
        <dbReference type="Proteomes" id="UP000006329"/>
    </source>
</evidence>
<sequence length="431" mass="48718">MSENDKKVIEQNSHGEFELTAYGEFLSYFHTHIQLFNGLISAKKISPSDQEVLKQKIRSYVVSNIQKTEQFFDHLPKFAEFLGMSQADLSAFMTKNFMNTHAGIKSKLIEQEKANVGKPRKKKYARIGDEIVETIGVLVAPGKRFIAMEGYVVLRDDATGKDLEPSVSSFGETPKSTEESPVKKAAVAPVPLKKPPETLILTELVEKFGSEFSGDALVLKKEELDETEMVVAVGGNEELLTEVEDLQFGGFDELAFEEEVSIEPEEPPVNIPFSKYMESINRVRQFQKDRQSDAYKQWVMTLAPELGALVQLHSFVLKEMRNEPIDWNSIISSISSRIGLKDTRLWKVLDLTRVFAELRAGLEAAFVSSKTAGPGMEELVKKAWPHILKIFEEYPNTSSLRQKLEQLFARIPDVVQRKKLSDLFLPVLQKL</sequence>
<name>A0A0E2BES9_9LEPT</name>
<feature type="region of interest" description="Disordered" evidence="1">
    <location>
        <begin position="163"/>
        <end position="188"/>
    </location>
</feature>
<dbReference type="Proteomes" id="UP000006329">
    <property type="component" value="Unassembled WGS sequence"/>
</dbReference>
<proteinExistence type="predicted"/>
<accession>A0A0E2BES9</accession>